<dbReference type="OrthoDB" id="9794987at2"/>
<evidence type="ECO:0000256" key="3">
    <source>
        <dbReference type="ARBA" id="ARBA00023239"/>
    </source>
</evidence>
<evidence type="ECO:0000256" key="2">
    <source>
        <dbReference type="ARBA" id="ARBA00006472"/>
    </source>
</evidence>
<dbReference type="NCBIfam" id="NF002018">
    <property type="entry name" value="PRK00823.1-3"/>
    <property type="match status" value="1"/>
</dbReference>
<keyword evidence="3 4" id="KW-0456">Lyase</keyword>
<dbReference type="EMBL" id="MKIN01000023">
    <property type="protein sequence ID" value="OLP48552.1"/>
    <property type="molecule type" value="Genomic_DNA"/>
</dbReference>
<dbReference type="InterPro" id="IPR001533">
    <property type="entry name" value="Pterin_deHydtase"/>
</dbReference>
<evidence type="ECO:0000256" key="4">
    <source>
        <dbReference type="HAMAP-Rule" id="MF_00434"/>
    </source>
</evidence>
<dbReference type="RefSeq" id="WP_075615864.1">
    <property type="nucleotide sequence ID" value="NZ_JACIED010000004.1"/>
</dbReference>
<reference evidence="5 8" key="2">
    <citation type="submission" date="2020-08" db="EMBL/GenBank/DDBJ databases">
        <title>Genomic Encyclopedia of Type Strains, Phase IV (KMG-IV): sequencing the most valuable type-strain genomes for metagenomic binning, comparative biology and taxonomic classification.</title>
        <authorList>
            <person name="Goeker M."/>
        </authorList>
    </citation>
    <scope>NUCLEOTIDE SEQUENCE [LARGE SCALE GENOMIC DNA]</scope>
    <source>
        <strain evidence="5 8">DSM 100021</strain>
    </source>
</reference>
<dbReference type="GO" id="GO:0008124">
    <property type="term" value="F:4-alpha-hydroxytetrahydrobiopterin dehydratase activity"/>
    <property type="evidence" value="ECO:0007669"/>
    <property type="project" value="UniProtKB-UniRule"/>
</dbReference>
<dbReference type="AlphaFoldDB" id="A0A1Q9A1S7"/>
<dbReference type="InterPro" id="IPR036428">
    <property type="entry name" value="PCD_sf"/>
</dbReference>
<dbReference type="STRING" id="887144.BJF91_00915"/>
<dbReference type="EC" id="4.2.1.96" evidence="4"/>
<dbReference type="Proteomes" id="UP000544107">
    <property type="component" value="Unassembled WGS sequence"/>
</dbReference>
<proteinExistence type="inferred from homology"/>
<reference evidence="6 7" key="1">
    <citation type="submission" date="2016-09" db="EMBL/GenBank/DDBJ databases">
        <title>Rhizobium oryziradicis sp. nov., isolated from the root of rice.</title>
        <authorList>
            <person name="Zhao J."/>
            <person name="Zhang X."/>
        </authorList>
    </citation>
    <scope>NUCLEOTIDE SEQUENCE [LARGE SCALE GENOMIC DNA]</scope>
    <source>
        <strain evidence="6 7">14971</strain>
    </source>
</reference>
<gene>
    <name evidence="6" type="ORF">BJF91_00915</name>
    <name evidence="5" type="ORF">GGQ71_003450</name>
</gene>
<dbReference type="NCBIfam" id="NF002017">
    <property type="entry name" value="PRK00823.1-2"/>
    <property type="match status" value="1"/>
</dbReference>
<dbReference type="PANTHER" id="PTHR12599">
    <property type="entry name" value="PTERIN-4-ALPHA-CARBINOLAMINE DEHYDRATASE"/>
    <property type="match status" value="1"/>
</dbReference>
<evidence type="ECO:0000313" key="5">
    <source>
        <dbReference type="EMBL" id="MBB4009168.1"/>
    </source>
</evidence>
<dbReference type="PANTHER" id="PTHR12599:SF0">
    <property type="entry name" value="PTERIN-4-ALPHA-CARBINOLAMINE DEHYDRATASE"/>
    <property type="match status" value="1"/>
</dbReference>
<dbReference type="EMBL" id="JACIED010000004">
    <property type="protein sequence ID" value="MBB4009168.1"/>
    <property type="molecule type" value="Genomic_DNA"/>
</dbReference>
<accession>A0A1Q9A1S7</accession>
<dbReference type="Proteomes" id="UP000185598">
    <property type="component" value="Unassembled WGS sequence"/>
</dbReference>
<dbReference type="Pfam" id="PF01329">
    <property type="entry name" value="Pterin_4a"/>
    <property type="match status" value="1"/>
</dbReference>
<dbReference type="CDD" id="cd00914">
    <property type="entry name" value="PCD_DCoH_subfamily_b"/>
    <property type="match status" value="1"/>
</dbReference>
<name>A0A1Q9A1S7_9HYPH</name>
<evidence type="ECO:0000313" key="8">
    <source>
        <dbReference type="Proteomes" id="UP000544107"/>
    </source>
</evidence>
<evidence type="ECO:0000313" key="7">
    <source>
        <dbReference type="Proteomes" id="UP000185598"/>
    </source>
</evidence>
<dbReference type="Gene3D" id="3.30.1360.20">
    <property type="entry name" value="Transcriptional coactivator/pterin dehydratase"/>
    <property type="match status" value="1"/>
</dbReference>
<organism evidence="6 7">
    <name type="scientific">Allorhizobium taibaishanense</name>
    <dbReference type="NCBI Taxonomy" id="887144"/>
    <lineage>
        <taxon>Bacteria</taxon>
        <taxon>Pseudomonadati</taxon>
        <taxon>Pseudomonadota</taxon>
        <taxon>Alphaproteobacteria</taxon>
        <taxon>Hyphomicrobiales</taxon>
        <taxon>Rhizobiaceae</taxon>
        <taxon>Rhizobium/Agrobacterium group</taxon>
        <taxon>Allorhizobium</taxon>
    </lineage>
</organism>
<comment type="similarity">
    <text evidence="2 4">Belongs to the pterin-4-alpha-carbinolamine dehydratase family.</text>
</comment>
<dbReference type="HAMAP" id="MF_00434">
    <property type="entry name" value="Pterin_4_alpha"/>
    <property type="match status" value="1"/>
</dbReference>
<sequence length="100" mass="11218">MRYERLAPEAVAGALREVDGWSLSEDKTAITKEFSFDDFAQAFSFMTECAIMAEKMGHHPEWSNVYRRVDVRLTTHDVGGLTGHDLKLAAAMDQAAARRI</sequence>
<dbReference type="GO" id="GO:0006729">
    <property type="term" value="P:tetrahydrobiopterin biosynthetic process"/>
    <property type="evidence" value="ECO:0007669"/>
    <property type="project" value="InterPro"/>
</dbReference>
<protein>
    <recommendedName>
        <fullName evidence="4">Putative pterin-4-alpha-carbinolamine dehydratase</fullName>
        <shortName evidence="4">PHS</shortName>
        <ecNumber evidence="4">4.2.1.96</ecNumber>
    </recommendedName>
    <alternativeName>
        <fullName evidence="4">4-alpha-hydroxy-tetrahydropterin dehydratase</fullName>
    </alternativeName>
    <alternativeName>
        <fullName evidence="4">Pterin carbinolamine dehydratase</fullName>
        <shortName evidence="4">PCD</shortName>
    </alternativeName>
</protein>
<comment type="caution">
    <text evidence="6">The sequence shown here is derived from an EMBL/GenBank/DDBJ whole genome shotgun (WGS) entry which is preliminary data.</text>
</comment>
<comment type="catalytic activity">
    <reaction evidence="1 4">
        <text>(4aS,6R)-4a-hydroxy-L-erythro-5,6,7,8-tetrahydrobiopterin = (6R)-L-erythro-6,7-dihydrobiopterin + H2O</text>
        <dbReference type="Rhea" id="RHEA:11920"/>
        <dbReference type="ChEBI" id="CHEBI:15377"/>
        <dbReference type="ChEBI" id="CHEBI:15642"/>
        <dbReference type="ChEBI" id="CHEBI:43120"/>
        <dbReference type="EC" id="4.2.1.96"/>
    </reaction>
</comment>
<evidence type="ECO:0000256" key="1">
    <source>
        <dbReference type="ARBA" id="ARBA00001554"/>
    </source>
</evidence>
<keyword evidence="7" id="KW-1185">Reference proteome</keyword>
<dbReference type="SUPFAM" id="SSF55248">
    <property type="entry name" value="PCD-like"/>
    <property type="match status" value="1"/>
</dbReference>
<evidence type="ECO:0000313" key="6">
    <source>
        <dbReference type="EMBL" id="OLP48552.1"/>
    </source>
</evidence>